<dbReference type="Pfam" id="PF20936">
    <property type="entry name" value="GCIP_C"/>
    <property type="match status" value="1"/>
</dbReference>
<gene>
    <name evidence="10" type="ORF">RJ641_012173</name>
</gene>
<evidence type="ECO:0000256" key="6">
    <source>
        <dbReference type="ARBA" id="ARBA00023306"/>
    </source>
</evidence>
<keyword evidence="5" id="KW-0539">Nucleus</keyword>
<feature type="domain" description="Cyclin-D1-binding protein 1-like N-terminal" evidence="8">
    <location>
        <begin position="56"/>
        <end position="199"/>
    </location>
</feature>
<dbReference type="EMBL" id="JBAMMX010000019">
    <property type="protein sequence ID" value="KAK6921666.1"/>
    <property type="molecule type" value="Genomic_DNA"/>
</dbReference>
<comment type="similarity">
    <text evidence="3">Belongs to the CCNDBP1 family.</text>
</comment>
<organism evidence="10 11">
    <name type="scientific">Dillenia turbinata</name>
    <dbReference type="NCBI Taxonomy" id="194707"/>
    <lineage>
        <taxon>Eukaryota</taxon>
        <taxon>Viridiplantae</taxon>
        <taxon>Streptophyta</taxon>
        <taxon>Embryophyta</taxon>
        <taxon>Tracheophyta</taxon>
        <taxon>Spermatophyta</taxon>
        <taxon>Magnoliopsida</taxon>
        <taxon>eudicotyledons</taxon>
        <taxon>Gunneridae</taxon>
        <taxon>Pentapetalae</taxon>
        <taxon>Dilleniales</taxon>
        <taxon>Dilleniaceae</taxon>
        <taxon>Dillenia</taxon>
    </lineage>
</organism>
<evidence type="ECO:0000313" key="10">
    <source>
        <dbReference type="EMBL" id="KAK6921666.1"/>
    </source>
</evidence>
<feature type="region of interest" description="Disordered" evidence="7">
    <location>
        <begin position="198"/>
        <end position="244"/>
    </location>
</feature>
<evidence type="ECO:0000256" key="1">
    <source>
        <dbReference type="ARBA" id="ARBA00004123"/>
    </source>
</evidence>
<accession>A0AAN8V0Y6</accession>
<evidence type="ECO:0000259" key="8">
    <source>
        <dbReference type="Pfam" id="PF13324"/>
    </source>
</evidence>
<comment type="caution">
    <text evidence="10">The sequence shown here is derived from an EMBL/GenBank/DDBJ whole genome shotgun (WGS) entry which is preliminary data.</text>
</comment>
<dbReference type="InterPro" id="IPR026907">
    <property type="entry name" value="GCIP-like"/>
</dbReference>
<sequence>MAEKAMGEREREKKMGKVQKEQLLHTLSLHLNTIHETLQLLDQTPASTLDRVKWEEVVQMGEQLKKQATITGLLSAEESPDLKMLEENMATYFNMLQGLLLLSHGSKVGAGPTLSSSIQASVKQVVDCSFMMFKEAMACYGSRNRERRSTVPQLVGALWDSCAALKKNPATNVTAIGRALTNVAVTVKDVLREMKELKPASSYPEDESKDVSSPAESSADAEGKHDDDDGDDDDPGEGDLGNDLSPEEMKIAQLAIQVVSETLVVLKELIRSITSLHKRENPKGSNDLVNSLEKLLKQCQGIGVQIDELGACLYPPQEVSAMRNALSKISNISNELQSEVECMKGSLEPLSQALNGLKTAIRQLESGLVSSDSDLVSEMEKLDVNNQ</sequence>
<name>A0AAN8V0Y6_9MAGN</name>
<dbReference type="GO" id="GO:0005634">
    <property type="term" value="C:nucleus"/>
    <property type="evidence" value="ECO:0007669"/>
    <property type="project" value="UniProtKB-SubCell"/>
</dbReference>
<dbReference type="Pfam" id="PF13324">
    <property type="entry name" value="GCIP_N"/>
    <property type="match status" value="1"/>
</dbReference>
<reference evidence="10 11" key="1">
    <citation type="submission" date="2023-12" db="EMBL/GenBank/DDBJ databases">
        <title>A high-quality genome assembly for Dillenia turbinata (Dilleniales).</title>
        <authorList>
            <person name="Chanderbali A."/>
        </authorList>
    </citation>
    <scope>NUCLEOTIDE SEQUENCE [LARGE SCALE GENOMIC DNA]</scope>
    <source>
        <strain evidence="10">LSX21</strain>
        <tissue evidence="10">Leaf</tissue>
    </source>
</reference>
<dbReference type="AlphaFoldDB" id="A0AAN8V0Y6"/>
<evidence type="ECO:0000256" key="4">
    <source>
        <dbReference type="ARBA" id="ARBA00022490"/>
    </source>
</evidence>
<dbReference type="InterPro" id="IPR049318">
    <property type="entry name" value="GCIP_C"/>
</dbReference>
<feature type="domain" description="Cyclin-D1-binding protein 1-like C-terminal" evidence="9">
    <location>
        <begin position="231"/>
        <end position="337"/>
    </location>
</feature>
<comment type="subcellular location">
    <subcellularLocation>
        <location evidence="2">Cytoplasm</location>
    </subcellularLocation>
    <subcellularLocation>
        <location evidence="1">Nucleus</location>
    </subcellularLocation>
</comment>
<feature type="compositionally biased region" description="Acidic residues" evidence="7">
    <location>
        <begin position="228"/>
        <end position="237"/>
    </location>
</feature>
<dbReference type="InterPro" id="IPR049317">
    <property type="entry name" value="GCIP-like_N"/>
</dbReference>
<dbReference type="Gene3D" id="1.20.1410.10">
    <property type="entry name" value="I/LWEQ domain"/>
    <property type="match status" value="1"/>
</dbReference>
<dbReference type="Proteomes" id="UP001370490">
    <property type="component" value="Unassembled WGS sequence"/>
</dbReference>
<evidence type="ECO:0000313" key="11">
    <source>
        <dbReference type="Proteomes" id="UP001370490"/>
    </source>
</evidence>
<dbReference type="GO" id="GO:0005737">
    <property type="term" value="C:cytoplasm"/>
    <property type="evidence" value="ECO:0007669"/>
    <property type="project" value="UniProtKB-SubCell"/>
</dbReference>
<keyword evidence="11" id="KW-1185">Reference proteome</keyword>
<dbReference type="PANTHER" id="PTHR15492:SF1">
    <property type="entry name" value="CYCLIN-D1-BINDING PROTEIN 1"/>
    <property type="match status" value="1"/>
</dbReference>
<dbReference type="PANTHER" id="PTHR15492">
    <property type="entry name" value="CYCLIN D1-BINDING PROTEIN 1"/>
    <property type="match status" value="1"/>
</dbReference>
<evidence type="ECO:0000256" key="7">
    <source>
        <dbReference type="SAM" id="MobiDB-lite"/>
    </source>
</evidence>
<evidence type="ECO:0000256" key="5">
    <source>
        <dbReference type="ARBA" id="ARBA00023242"/>
    </source>
</evidence>
<protein>
    <recommendedName>
        <fullName evidence="12">Cyclin-D1-binding protein 1</fullName>
    </recommendedName>
</protein>
<evidence type="ECO:0000256" key="2">
    <source>
        <dbReference type="ARBA" id="ARBA00004496"/>
    </source>
</evidence>
<proteinExistence type="inferred from homology"/>
<evidence type="ECO:0000259" key="9">
    <source>
        <dbReference type="Pfam" id="PF20936"/>
    </source>
</evidence>
<keyword evidence="4" id="KW-0963">Cytoplasm</keyword>
<keyword evidence="6" id="KW-0131">Cell cycle</keyword>
<evidence type="ECO:0000256" key="3">
    <source>
        <dbReference type="ARBA" id="ARBA00008940"/>
    </source>
</evidence>
<evidence type="ECO:0008006" key="12">
    <source>
        <dbReference type="Google" id="ProtNLM"/>
    </source>
</evidence>